<evidence type="ECO:0000313" key="2">
    <source>
        <dbReference type="EMBL" id="MBA4709583.1"/>
    </source>
</evidence>
<evidence type="ECO:0000313" key="3">
    <source>
        <dbReference type="Proteomes" id="UP000545606"/>
    </source>
</evidence>
<reference evidence="2 3" key="1">
    <citation type="submission" date="2020-07" db="EMBL/GenBank/DDBJ databases">
        <title>Draft genome sequence of violacein-producing bacteria and related species.</title>
        <authorList>
            <person name="Wilson H.S."/>
            <person name="De Leon M.E."/>
        </authorList>
    </citation>
    <scope>NUCLEOTIDE SEQUENCE [LARGE SCALE GENOMIC DNA]</scope>
    <source>
        <strain evidence="2 3">HSC-21Su07</strain>
    </source>
</reference>
<protein>
    <recommendedName>
        <fullName evidence="1">Putative tail fiber protein gp53-like C-terminal domain-containing protein</fullName>
    </recommendedName>
</protein>
<dbReference type="EMBL" id="JACERN010000033">
    <property type="protein sequence ID" value="MBA4709583.1"/>
    <property type="molecule type" value="Genomic_DNA"/>
</dbReference>
<keyword evidence="3" id="KW-1185">Reference proteome</keyword>
<proteinExistence type="predicted"/>
<dbReference type="RefSeq" id="WP_181836583.1">
    <property type="nucleotide sequence ID" value="NZ_JACERN010000033.1"/>
</dbReference>
<dbReference type="AlphaFoldDB" id="A0A838Y2S7"/>
<dbReference type="Pfam" id="PF21882">
    <property type="entry name" value="Gp53-like_C"/>
    <property type="match status" value="1"/>
</dbReference>
<dbReference type="InterPro" id="IPR054075">
    <property type="entry name" value="Gp53-like_C"/>
</dbReference>
<name>A0A838Y2S7_9NEIS</name>
<dbReference type="Proteomes" id="UP000545606">
    <property type="component" value="Unassembled WGS sequence"/>
</dbReference>
<sequence>MQKINTPDGLFHDGNSASGVLGTLVSAAWLNAMQGELVSVIEGAGIKLDAAKTDQLNLAIQSLIQQALANGLKVALQAKMGAVTPLNKTSAGYAFWGDNDSGLFCPVDGTLQLATNGIPFMIQEHDGPLRFTKGLRLPKGVGQMDSQNHAGLSFGNDGDTGLFAEGGSPESGSVLEMRVDNVQLLQAFPAGVHLSRSPTCDPPPQFDISTKLATTGYAWACNGNYSGHAFFGADATLVGAHSGRLVGFTGSSSFTITLPPTSALADGVVYHFVNFTHQQQLIALSGADFMVPPGGGSSITSLALQAGETVDICCVGSNWDIVGGSASLRFSAGVSASFAANGYARLPNGLILQWGGQSSSGTSSSNLKVTFPMAFPNACLQPFCTVSGITAGGYAITSGQSKTGASFTVFNAGGSPAAAYGTQWLAIGW</sequence>
<comment type="caution">
    <text evidence="2">The sequence shown here is derived from an EMBL/GenBank/DDBJ whole genome shotgun (WGS) entry which is preliminary data.</text>
</comment>
<accession>A0A838Y2S7</accession>
<dbReference type="Gene3D" id="2.60.40.3940">
    <property type="match status" value="1"/>
</dbReference>
<gene>
    <name evidence="2" type="ORF">H2Z84_14470</name>
</gene>
<feature type="domain" description="Putative tail fiber protein gp53-like C-terminal" evidence="1">
    <location>
        <begin position="345"/>
        <end position="429"/>
    </location>
</feature>
<organism evidence="2 3">
    <name type="scientific">Aquitalea aquatica</name>
    <dbReference type="NCBI Taxonomy" id="3044273"/>
    <lineage>
        <taxon>Bacteria</taxon>
        <taxon>Pseudomonadati</taxon>
        <taxon>Pseudomonadota</taxon>
        <taxon>Betaproteobacteria</taxon>
        <taxon>Neisseriales</taxon>
        <taxon>Chromobacteriaceae</taxon>
        <taxon>Aquitalea</taxon>
    </lineage>
</organism>
<evidence type="ECO:0000259" key="1">
    <source>
        <dbReference type="Pfam" id="PF21882"/>
    </source>
</evidence>